<feature type="signal peptide" evidence="3">
    <location>
        <begin position="1"/>
        <end position="32"/>
    </location>
</feature>
<keyword evidence="3" id="KW-0732">Signal</keyword>
<feature type="domain" description="YncI copper-binding" evidence="4">
    <location>
        <begin position="33"/>
        <end position="182"/>
    </location>
</feature>
<protein>
    <submittedName>
        <fullName evidence="5">YcnI family protein</fullName>
    </submittedName>
</protein>
<feature type="compositionally biased region" description="Low complexity" evidence="1">
    <location>
        <begin position="177"/>
        <end position="209"/>
    </location>
</feature>
<dbReference type="Pfam" id="PF07987">
    <property type="entry name" value="DUF1775"/>
    <property type="match status" value="1"/>
</dbReference>
<dbReference type="Proteomes" id="UP001597114">
    <property type="component" value="Unassembled WGS sequence"/>
</dbReference>
<dbReference type="EMBL" id="JBHUCO010000012">
    <property type="protein sequence ID" value="MFD1518298.1"/>
    <property type="molecule type" value="Genomic_DNA"/>
</dbReference>
<dbReference type="RefSeq" id="WP_344720492.1">
    <property type="nucleotide sequence ID" value="NZ_BAAAUS010000006.1"/>
</dbReference>
<keyword evidence="2" id="KW-0472">Membrane</keyword>
<organism evidence="5 6">
    <name type="scientific">Pseudonocardia yunnanensis</name>
    <dbReference type="NCBI Taxonomy" id="58107"/>
    <lineage>
        <taxon>Bacteria</taxon>
        <taxon>Bacillati</taxon>
        <taxon>Actinomycetota</taxon>
        <taxon>Actinomycetes</taxon>
        <taxon>Pseudonocardiales</taxon>
        <taxon>Pseudonocardiaceae</taxon>
        <taxon>Pseudonocardia</taxon>
    </lineage>
</organism>
<gene>
    <name evidence="5" type="ORF">ACFSJD_12415</name>
</gene>
<feature type="chain" id="PRO_5047069508" evidence="3">
    <location>
        <begin position="33"/>
        <end position="245"/>
    </location>
</feature>
<accession>A0ABW4ETV4</accession>
<evidence type="ECO:0000259" key="4">
    <source>
        <dbReference type="Pfam" id="PF07987"/>
    </source>
</evidence>
<dbReference type="Gene3D" id="2.60.40.2230">
    <property type="entry name" value="Uncharacterised protein YcnI-like PF07987, DUF1775"/>
    <property type="match status" value="1"/>
</dbReference>
<feature type="transmembrane region" description="Helical" evidence="2">
    <location>
        <begin position="214"/>
        <end position="235"/>
    </location>
</feature>
<feature type="region of interest" description="Disordered" evidence="1">
    <location>
        <begin position="161"/>
        <end position="209"/>
    </location>
</feature>
<dbReference type="InterPro" id="IPR038507">
    <property type="entry name" value="YcnI-like_sf"/>
</dbReference>
<evidence type="ECO:0000313" key="5">
    <source>
        <dbReference type="EMBL" id="MFD1518298.1"/>
    </source>
</evidence>
<dbReference type="PROSITE" id="PS51318">
    <property type="entry name" value="TAT"/>
    <property type="match status" value="1"/>
</dbReference>
<evidence type="ECO:0000313" key="6">
    <source>
        <dbReference type="Proteomes" id="UP001597114"/>
    </source>
</evidence>
<name>A0ABW4ETV4_9PSEU</name>
<dbReference type="InterPro" id="IPR006311">
    <property type="entry name" value="TAT_signal"/>
</dbReference>
<proteinExistence type="predicted"/>
<keyword evidence="2" id="KW-0812">Transmembrane</keyword>
<evidence type="ECO:0000256" key="1">
    <source>
        <dbReference type="SAM" id="MobiDB-lite"/>
    </source>
</evidence>
<reference evidence="6" key="1">
    <citation type="journal article" date="2019" name="Int. J. Syst. Evol. Microbiol.">
        <title>The Global Catalogue of Microorganisms (GCM) 10K type strain sequencing project: providing services to taxonomists for standard genome sequencing and annotation.</title>
        <authorList>
            <consortium name="The Broad Institute Genomics Platform"/>
            <consortium name="The Broad Institute Genome Sequencing Center for Infectious Disease"/>
            <person name="Wu L."/>
            <person name="Ma J."/>
        </authorList>
    </citation>
    <scope>NUCLEOTIDE SEQUENCE [LARGE SCALE GENOMIC DNA]</scope>
    <source>
        <strain evidence="6">CCM 7043</strain>
    </source>
</reference>
<comment type="caution">
    <text evidence="5">The sequence shown here is derived from an EMBL/GenBank/DDBJ whole genome shotgun (WGS) entry which is preliminary data.</text>
</comment>
<keyword evidence="6" id="KW-1185">Reference proteome</keyword>
<sequence length="245" mass="24799">MFSSTRRSALRAGTITGLAAAVIVVGATPALAHVTAQADGQAEQGGYSVINLRVPNESDTAGTVKLQVTLPMDHPITSVRTTPRAGWTATMTKAPLNPPIERNGRTITEAVNTVTWTADPGTRIAPGEFVDFPLSLGPLPTDTNELVLPAVQTYDNGEVVAWDQPPAADGSEPERPAPAVTLTPPADDAAAAAPAPAAGTSGAAPSSTDTTARWLAGAGLLVGALGLGVGAGAVLRSRRTTGGDR</sequence>
<keyword evidence="2" id="KW-1133">Transmembrane helix</keyword>
<evidence type="ECO:0000256" key="3">
    <source>
        <dbReference type="SAM" id="SignalP"/>
    </source>
</evidence>
<dbReference type="InterPro" id="IPR012533">
    <property type="entry name" value="YcnI-copper_dom"/>
</dbReference>
<dbReference type="CDD" id="cd08545">
    <property type="entry name" value="YcnI_like"/>
    <property type="match status" value="1"/>
</dbReference>
<evidence type="ECO:0000256" key="2">
    <source>
        <dbReference type="SAM" id="Phobius"/>
    </source>
</evidence>